<evidence type="ECO:0000313" key="2">
    <source>
        <dbReference type="Proteomes" id="UP001254848"/>
    </source>
</evidence>
<evidence type="ECO:0008006" key="3">
    <source>
        <dbReference type="Google" id="ProtNLM"/>
    </source>
</evidence>
<keyword evidence="2" id="KW-1185">Reference proteome</keyword>
<accession>A0ABU3NZZ1</accession>
<organism evidence="1 2">
    <name type="scientific">Anaeroselena agilis</name>
    <dbReference type="NCBI Taxonomy" id="3063788"/>
    <lineage>
        <taxon>Bacteria</taxon>
        <taxon>Bacillati</taxon>
        <taxon>Bacillota</taxon>
        <taxon>Negativicutes</taxon>
        <taxon>Acetonemataceae</taxon>
        <taxon>Anaeroselena</taxon>
    </lineage>
</organism>
<dbReference type="Proteomes" id="UP001254848">
    <property type="component" value="Unassembled WGS sequence"/>
</dbReference>
<name>A0ABU3NZZ1_9FIRM</name>
<dbReference type="RefSeq" id="WP_413780351.1">
    <property type="nucleotide sequence ID" value="NZ_JAUOZS010000001.1"/>
</dbReference>
<comment type="caution">
    <text evidence="1">The sequence shown here is derived from an EMBL/GenBank/DDBJ whole genome shotgun (WGS) entry which is preliminary data.</text>
</comment>
<reference evidence="1 2" key="1">
    <citation type="submission" date="2023-07" db="EMBL/GenBank/DDBJ databases">
        <title>The novel representative of Negativicutes class, Anaeroselena agilis gen. nov. sp. nov.</title>
        <authorList>
            <person name="Prokofeva M.I."/>
            <person name="Elcheninov A.G."/>
            <person name="Klyukina A."/>
            <person name="Kublanov I.V."/>
            <person name="Frolov E.N."/>
            <person name="Podosokorskaya O.A."/>
        </authorList>
    </citation>
    <scope>NUCLEOTIDE SEQUENCE [LARGE SCALE GENOMIC DNA]</scope>
    <source>
        <strain evidence="1 2">4137-cl</strain>
    </source>
</reference>
<sequence>MFAKHPRVKNPKLLTQMKKEIGHCEYYGPDFNFECLEAAHIEAKGMGGGKGPDIRENIVILSGPASFGKGAHGAHHRREITNDELYVIAARREGISVEECKAKVKAAMGKTV</sequence>
<proteinExistence type="predicted"/>
<protein>
    <recommendedName>
        <fullName evidence="3">HNH endonuclease</fullName>
    </recommendedName>
</protein>
<evidence type="ECO:0000313" key="1">
    <source>
        <dbReference type="EMBL" id="MDT8901848.1"/>
    </source>
</evidence>
<dbReference type="EMBL" id="JAUOZS010000001">
    <property type="protein sequence ID" value="MDT8901848.1"/>
    <property type="molecule type" value="Genomic_DNA"/>
</dbReference>
<gene>
    <name evidence="1" type="ORF">Q4T40_11375</name>
</gene>